<dbReference type="EMBL" id="CAJVPV010012688">
    <property type="protein sequence ID" value="CAG8671830.1"/>
    <property type="molecule type" value="Genomic_DNA"/>
</dbReference>
<dbReference type="InterPro" id="IPR021109">
    <property type="entry name" value="Peptidase_aspartic_dom_sf"/>
</dbReference>
<keyword evidence="4" id="KW-0378">Hydrolase</keyword>
<keyword evidence="3" id="KW-0064">Aspartyl protease</keyword>
<reference evidence="5" key="1">
    <citation type="submission" date="2021-06" db="EMBL/GenBank/DDBJ databases">
        <authorList>
            <person name="Kallberg Y."/>
            <person name="Tangrot J."/>
            <person name="Rosling A."/>
        </authorList>
    </citation>
    <scope>NUCLEOTIDE SEQUENCE</scope>
    <source>
        <strain evidence="5">CL551</strain>
    </source>
</reference>
<proteinExistence type="inferred from homology"/>
<evidence type="ECO:0000256" key="2">
    <source>
        <dbReference type="ARBA" id="ARBA00022670"/>
    </source>
</evidence>
<evidence type="ECO:0000313" key="6">
    <source>
        <dbReference type="Proteomes" id="UP000789342"/>
    </source>
</evidence>
<evidence type="ECO:0000256" key="4">
    <source>
        <dbReference type="ARBA" id="ARBA00022801"/>
    </source>
</evidence>
<comment type="similarity">
    <text evidence="1">Belongs to the DDI1 family.</text>
</comment>
<accession>A0A9N9HGD2</accession>
<dbReference type="PANTHER" id="PTHR12917:SF1">
    <property type="entry name" value="AT13091P"/>
    <property type="match status" value="1"/>
</dbReference>
<keyword evidence="6" id="KW-1185">Reference proteome</keyword>
<comment type="caution">
    <text evidence="5">The sequence shown here is derived from an EMBL/GenBank/DDBJ whole genome shotgun (WGS) entry which is preliminary data.</text>
</comment>
<organism evidence="5 6">
    <name type="scientific">Acaulospora morrowiae</name>
    <dbReference type="NCBI Taxonomy" id="94023"/>
    <lineage>
        <taxon>Eukaryota</taxon>
        <taxon>Fungi</taxon>
        <taxon>Fungi incertae sedis</taxon>
        <taxon>Mucoromycota</taxon>
        <taxon>Glomeromycotina</taxon>
        <taxon>Glomeromycetes</taxon>
        <taxon>Diversisporales</taxon>
        <taxon>Acaulosporaceae</taxon>
        <taxon>Acaulospora</taxon>
    </lineage>
</organism>
<evidence type="ECO:0000256" key="3">
    <source>
        <dbReference type="ARBA" id="ARBA00022750"/>
    </source>
</evidence>
<keyword evidence="2" id="KW-0645">Protease</keyword>
<dbReference type="OrthoDB" id="2444983at2759"/>
<dbReference type="SUPFAM" id="SSF50630">
    <property type="entry name" value="Acid proteases"/>
    <property type="match status" value="1"/>
</dbReference>
<dbReference type="Gene3D" id="2.40.70.10">
    <property type="entry name" value="Acid Proteases"/>
    <property type="match status" value="1"/>
</dbReference>
<dbReference type="Proteomes" id="UP000789342">
    <property type="component" value="Unassembled WGS sequence"/>
</dbReference>
<protein>
    <submittedName>
        <fullName evidence="5">3174_t:CDS:1</fullName>
    </submittedName>
</protein>
<feature type="non-terminal residue" evidence="5">
    <location>
        <position position="1"/>
    </location>
</feature>
<dbReference type="AlphaFoldDB" id="A0A9N9HGD2"/>
<gene>
    <name evidence="5" type="ORF">AMORRO_LOCUS10855</name>
</gene>
<dbReference type="CDD" id="cd00303">
    <property type="entry name" value="retropepsin_like"/>
    <property type="match status" value="1"/>
</dbReference>
<sequence>MPLVEPTTLDDAIASVQKLEAGEYYTGRKQENNPANDAISSLTKQVQEIQEHRAHECPEPRRLLPQVVNPRDVNLCKVENSDDEAYVATRSRHQPYTINCPKKNELKQAQPVQQEECIQSTQLVEMEITAEPAKKNATPRVKHQRGPSVVDQAPLYNVAEDLLILKRPIITPTEVDYVEDQPQQTSAARCNVKIRNKPVIAVLDSEAAVSIMSKKLLTKLELQISEPSNAVVVTANRTWERALGKLKNVALQLGRITVPTDFQVIESTEKMMLLKMSWFKKLCTRLYFDEQKLIITHKGESIELPIHQKKEVKIEELKEEKEDYEEDDYFDTYEEEDLDEVESYLTNDQEDLYTNPWIDEHSPAVYLTMIEEVLTPEETERPIQPLEGVIEELVNAE</sequence>
<evidence type="ECO:0000256" key="1">
    <source>
        <dbReference type="ARBA" id="ARBA00009136"/>
    </source>
</evidence>
<dbReference type="GO" id="GO:0004190">
    <property type="term" value="F:aspartic-type endopeptidase activity"/>
    <property type="evidence" value="ECO:0007669"/>
    <property type="project" value="UniProtKB-KW"/>
</dbReference>
<dbReference type="PANTHER" id="PTHR12917">
    <property type="entry name" value="ASPARTYL PROTEASE DDI-RELATED"/>
    <property type="match status" value="1"/>
</dbReference>
<evidence type="ECO:0000313" key="5">
    <source>
        <dbReference type="EMBL" id="CAG8671830.1"/>
    </source>
</evidence>
<name>A0A9N9HGD2_9GLOM</name>
<dbReference type="Pfam" id="PF13975">
    <property type="entry name" value="gag-asp_proteas"/>
    <property type="match status" value="1"/>
</dbReference>
<dbReference type="GO" id="GO:0006508">
    <property type="term" value="P:proteolysis"/>
    <property type="evidence" value="ECO:0007669"/>
    <property type="project" value="UniProtKB-KW"/>
</dbReference>